<feature type="region of interest" description="Disordered" evidence="1">
    <location>
        <begin position="53"/>
        <end position="75"/>
    </location>
</feature>
<evidence type="ECO:0000256" key="1">
    <source>
        <dbReference type="SAM" id="MobiDB-lite"/>
    </source>
</evidence>
<protein>
    <submittedName>
        <fullName evidence="2">Uncharacterized protein</fullName>
    </submittedName>
</protein>
<dbReference type="EMBL" id="CAAGRJ010002673">
    <property type="protein sequence ID" value="VFV20443.1"/>
    <property type="molecule type" value="Genomic_DNA"/>
</dbReference>
<name>A0A485MKU6_LYNPA</name>
<proteinExistence type="predicted"/>
<feature type="compositionally biased region" description="Polar residues" evidence="1">
    <location>
        <begin position="55"/>
        <end position="65"/>
    </location>
</feature>
<organism evidence="2 3">
    <name type="scientific">Lynx pardinus</name>
    <name type="common">Iberian lynx</name>
    <name type="synonym">Felis pardina</name>
    <dbReference type="NCBI Taxonomy" id="191816"/>
    <lineage>
        <taxon>Eukaryota</taxon>
        <taxon>Metazoa</taxon>
        <taxon>Chordata</taxon>
        <taxon>Craniata</taxon>
        <taxon>Vertebrata</taxon>
        <taxon>Euteleostomi</taxon>
        <taxon>Mammalia</taxon>
        <taxon>Eutheria</taxon>
        <taxon>Laurasiatheria</taxon>
        <taxon>Carnivora</taxon>
        <taxon>Feliformia</taxon>
        <taxon>Felidae</taxon>
        <taxon>Felinae</taxon>
        <taxon>Lynx</taxon>
    </lineage>
</organism>
<dbReference type="Proteomes" id="UP000386466">
    <property type="component" value="Unassembled WGS sequence"/>
</dbReference>
<evidence type="ECO:0000313" key="3">
    <source>
        <dbReference type="Proteomes" id="UP000386466"/>
    </source>
</evidence>
<keyword evidence="3" id="KW-1185">Reference proteome</keyword>
<gene>
    <name evidence="2" type="ORF">LYPA_23CLNC002636</name>
</gene>
<dbReference type="AlphaFoldDB" id="A0A485MKU6"/>
<reference evidence="2 3" key="1">
    <citation type="submission" date="2019-01" db="EMBL/GenBank/DDBJ databases">
        <authorList>
            <person name="Alioto T."/>
            <person name="Alioto T."/>
        </authorList>
    </citation>
    <scope>NUCLEOTIDE SEQUENCE [LARGE SCALE GENOMIC DNA]</scope>
</reference>
<evidence type="ECO:0000313" key="2">
    <source>
        <dbReference type="EMBL" id="VFV20443.1"/>
    </source>
</evidence>
<sequence>MTYQIWLKNLKKLKRTWMPRRNPLVHEVDPALLSGYTDSALLEASLSPEPKSFSCKFQPQQSSSLLDPMLPESNS</sequence>
<accession>A0A485MKU6</accession>